<accession>A0A0F5JYK3</accession>
<evidence type="ECO:0000256" key="1">
    <source>
        <dbReference type="ARBA" id="ARBA00009437"/>
    </source>
</evidence>
<protein>
    <recommendedName>
        <fullName evidence="5">HTH lysR-type domain-containing protein</fullName>
    </recommendedName>
</protein>
<dbReference type="PANTHER" id="PTHR30537:SF72">
    <property type="entry name" value="LYSR FAMILY TRANSCRIPTIONAL REGULATOR"/>
    <property type="match status" value="1"/>
</dbReference>
<dbReference type="Pfam" id="PF00126">
    <property type="entry name" value="HTH_1"/>
    <property type="match status" value="1"/>
</dbReference>
<organism evidence="6 7">
    <name type="scientific">Robbsia andropogonis</name>
    <dbReference type="NCBI Taxonomy" id="28092"/>
    <lineage>
        <taxon>Bacteria</taxon>
        <taxon>Pseudomonadati</taxon>
        <taxon>Pseudomonadota</taxon>
        <taxon>Betaproteobacteria</taxon>
        <taxon>Burkholderiales</taxon>
        <taxon>Burkholderiaceae</taxon>
        <taxon>Robbsia</taxon>
    </lineage>
</organism>
<dbReference type="SUPFAM" id="SSF53850">
    <property type="entry name" value="Periplasmic binding protein-like II"/>
    <property type="match status" value="1"/>
</dbReference>
<keyword evidence="3" id="KW-0238">DNA-binding</keyword>
<keyword evidence="2" id="KW-0805">Transcription regulation</keyword>
<comment type="similarity">
    <text evidence="1">Belongs to the LysR transcriptional regulatory family.</text>
</comment>
<keyword evidence="4" id="KW-0804">Transcription</keyword>
<dbReference type="Pfam" id="PF03466">
    <property type="entry name" value="LysR_substrate"/>
    <property type="match status" value="1"/>
</dbReference>
<evidence type="ECO:0000256" key="2">
    <source>
        <dbReference type="ARBA" id="ARBA00023015"/>
    </source>
</evidence>
<feature type="domain" description="HTH lysR-type" evidence="5">
    <location>
        <begin position="1"/>
        <end position="59"/>
    </location>
</feature>
<dbReference type="AlphaFoldDB" id="A0A0F5JYK3"/>
<dbReference type="PANTHER" id="PTHR30537">
    <property type="entry name" value="HTH-TYPE TRANSCRIPTIONAL REGULATOR"/>
    <property type="match status" value="1"/>
</dbReference>
<dbReference type="InterPro" id="IPR005119">
    <property type="entry name" value="LysR_subst-bd"/>
</dbReference>
<evidence type="ECO:0000313" key="7">
    <source>
        <dbReference type="Proteomes" id="UP000033618"/>
    </source>
</evidence>
<dbReference type="GO" id="GO:0003700">
    <property type="term" value="F:DNA-binding transcription factor activity"/>
    <property type="evidence" value="ECO:0007669"/>
    <property type="project" value="InterPro"/>
</dbReference>
<dbReference type="GO" id="GO:0043565">
    <property type="term" value="F:sequence-specific DNA binding"/>
    <property type="evidence" value="ECO:0007669"/>
    <property type="project" value="TreeGrafter"/>
</dbReference>
<dbReference type="InterPro" id="IPR036390">
    <property type="entry name" value="WH_DNA-bd_sf"/>
</dbReference>
<evidence type="ECO:0000259" key="5">
    <source>
        <dbReference type="PROSITE" id="PS50931"/>
    </source>
</evidence>
<evidence type="ECO:0000256" key="4">
    <source>
        <dbReference type="ARBA" id="ARBA00023163"/>
    </source>
</evidence>
<dbReference type="Gene3D" id="1.10.10.10">
    <property type="entry name" value="Winged helix-like DNA-binding domain superfamily/Winged helix DNA-binding domain"/>
    <property type="match status" value="1"/>
</dbReference>
<gene>
    <name evidence="6" type="ORF">WM40_17865</name>
</gene>
<dbReference type="FunFam" id="1.10.10.10:FF:000001">
    <property type="entry name" value="LysR family transcriptional regulator"/>
    <property type="match status" value="1"/>
</dbReference>
<dbReference type="InterPro" id="IPR036388">
    <property type="entry name" value="WH-like_DNA-bd_sf"/>
</dbReference>
<dbReference type="Gene3D" id="3.40.190.290">
    <property type="match status" value="1"/>
</dbReference>
<evidence type="ECO:0000313" key="6">
    <source>
        <dbReference type="EMBL" id="KKB62372.1"/>
    </source>
</evidence>
<dbReference type="InterPro" id="IPR000847">
    <property type="entry name" value="LysR_HTH_N"/>
</dbReference>
<keyword evidence="7" id="KW-1185">Reference proteome</keyword>
<name>A0A0F5JYK3_9BURK</name>
<dbReference type="InterPro" id="IPR058163">
    <property type="entry name" value="LysR-type_TF_proteobact-type"/>
</dbReference>
<dbReference type="GO" id="GO:0006351">
    <property type="term" value="P:DNA-templated transcription"/>
    <property type="evidence" value="ECO:0007669"/>
    <property type="project" value="TreeGrafter"/>
</dbReference>
<sequence length="313" mass="34403">MNLLNAMQVFVRVAETGSFTRAADALQMEVPRVTRAVQSLEAHLNTRLLNRSTRHVSVTEHGKRCLAHCRAVLEHLHTLEDEMIDADASPRGVLRVDLPAIVAHHIVIPALPDFLARYPDLRVELSTTDRRVDLVKEGLDCIVRTGMLDDIDLVAKPLGAATTLVCATPDYLARHGTPLTLADLAHHRAVNYRSAQTGRIRPWSLRDDAGADVLIDMKDAVVVSDANAFAQCALSGLGLVMTSLFSLQKHLDDGTLREVLSTYRPPPRRMWLLRAPGTPLRKVVAFSDWLSELCLGIPSLQPPPGMTSTSTLL</sequence>
<dbReference type="SUPFAM" id="SSF46785">
    <property type="entry name" value="Winged helix' DNA-binding domain"/>
    <property type="match status" value="1"/>
</dbReference>
<reference evidence="6 7" key="1">
    <citation type="submission" date="2015-03" db="EMBL/GenBank/DDBJ databases">
        <title>Draft Genome Sequence of Burkholderia andropogonis type strain ICMP2807, isolated from Sorghum bicolor.</title>
        <authorList>
            <person name="Lopes-Santos L."/>
            <person name="Castro D.B."/>
            <person name="Ottoboni L.M."/>
            <person name="Park D."/>
            <person name="Weirc B.S."/>
            <person name="Destefano S.A."/>
        </authorList>
    </citation>
    <scope>NUCLEOTIDE SEQUENCE [LARGE SCALE GENOMIC DNA]</scope>
    <source>
        <strain evidence="6 7">ICMP2807</strain>
    </source>
</reference>
<dbReference type="CDD" id="cd08472">
    <property type="entry name" value="PBP2_CrgA_like_3"/>
    <property type="match status" value="1"/>
</dbReference>
<dbReference type="STRING" id="28092.WM40_17865"/>
<dbReference type="PROSITE" id="PS50931">
    <property type="entry name" value="HTH_LYSR"/>
    <property type="match status" value="1"/>
</dbReference>
<dbReference type="PATRIC" id="fig|28092.6.peg.4199"/>
<proteinExistence type="inferred from homology"/>
<dbReference type="EMBL" id="LAQU01000021">
    <property type="protein sequence ID" value="KKB62372.1"/>
    <property type="molecule type" value="Genomic_DNA"/>
</dbReference>
<dbReference type="Proteomes" id="UP000033618">
    <property type="component" value="Unassembled WGS sequence"/>
</dbReference>
<comment type="caution">
    <text evidence="6">The sequence shown here is derived from an EMBL/GenBank/DDBJ whole genome shotgun (WGS) entry which is preliminary data.</text>
</comment>
<evidence type="ECO:0000256" key="3">
    <source>
        <dbReference type="ARBA" id="ARBA00023125"/>
    </source>
</evidence>